<evidence type="ECO:0000313" key="7">
    <source>
        <dbReference type="EMBL" id="OAI10617.1"/>
    </source>
</evidence>
<evidence type="ECO:0000313" key="8">
    <source>
        <dbReference type="Proteomes" id="UP000078476"/>
    </source>
</evidence>
<dbReference type="SUPFAM" id="SSF52788">
    <property type="entry name" value="Phosphotyrosine protein phosphatases I"/>
    <property type="match status" value="1"/>
</dbReference>
<dbReference type="InterPro" id="IPR023485">
    <property type="entry name" value="Ptyr_pPase"/>
</dbReference>
<keyword evidence="3" id="KW-0378">Hydrolase</keyword>
<evidence type="ECO:0000259" key="6">
    <source>
        <dbReference type="SMART" id="SM00226"/>
    </source>
</evidence>
<dbReference type="Pfam" id="PF01451">
    <property type="entry name" value="LMWPc"/>
    <property type="match status" value="1"/>
</dbReference>
<proteinExistence type="inferred from homology"/>
<dbReference type="Gene3D" id="3.40.50.2300">
    <property type="match status" value="1"/>
</dbReference>
<feature type="active site" description="Nucleophile" evidence="5">
    <location>
        <position position="10"/>
    </location>
</feature>
<dbReference type="PANTHER" id="PTHR11717">
    <property type="entry name" value="LOW MOLECULAR WEIGHT PROTEIN TYROSINE PHOSPHATASE"/>
    <property type="match status" value="1"/>
</dbReference>
<dbReference type="PANTHER" id="PTHR11717:SF7">
    <property type="entry name" value="LOW MOLECULAR WEIGHT PHOSPHOTYROSINE PROTEIN PHOSPHATASE"/>
    <property type="match status" value="1"/>
</dbReference>
<evidence type="ECO:0000256" key="4">
    <source>
        <dbReference type="ARBA" id="ARBA00022912"/>
    </source>
</evidence>
<dbReference type="AlphaFoldDB" id="A0A177MY51"/>
<dbReference type="STRING" id="980561.A1359_16560"/>
<dbReference type="InterPro" id="IPR050438">
    <property type="entry name" value="LMW_PTPase"/>
</dbReference>
<dbReference type="EC" id="3.1.3.48" evidence="2"/>
<keyword evidence="8" id="KW-1185">Reference proteome</keyword>
<dbReference type="GO" id="GO:0004725">
    <property type="term" value="F:protein tyrosine phosphatase activity"/>
    <property type="evidence" value="ECO:0007669"/>
    <property type="project" value="UniProtKB-EC"/>
</dbReference>
<organism evidence="7 8">
    <name type="scientific">Methylomonas lenta</name>
    <dbReference type="NCBI Taxonomy" id="980561"/>
    <lineage>
        <taxon>Bacteria</taxon>
        <taxon>Pseudomonadati</taxon>
        <taxon>Pseudomonadota</taxon>
        <taxon>Gammaproteobacteria</taxon>
        <taxon>Methylococcales</taxon>
        <taxon>Methylococcaceae</taxon>
        <taxon>Methylomonas</taxon>
    </lineage>
</organism>
<dbReference type="PRINTS" id="PR00719">
    <property type="entry name" value="LMWPTPASE"/>
</dbReference>
<gene>
    <name evidence="7" type="ORF">A1359_16560</name>
</gene>
<comment type="similarity">
    <text evidence="1">Belongs to the low molecular weight phosphotyrosine protein phosphatase family.</text>
</comment>
<comment type="caution">
    <text evidence="7">The sequence shown here is derived from an EMBL/GenBank/DDBJ whole genome shotgun (WGS) entry which is preliminary data.</text>
</comment>
<feature type="active site" description="Proton donor" evidence="5">
    <location>
        <position position="127"/>
    </location>
</feature>
<keyword evidence="4" id="KW-0904">Protein phosphatase</keyword>
<dbReference type="RefSeq" id="WP_066987187.1">
    <property type="nucleotide sequence ID" value="NZ_LUUI01000152.1"/>
</dbReference>
<evidence type="ECO:0000256" key="2">
    <source>
        <dbReference type="ARBA" id="ARBA00013064"/>
    </source>
</evidence>
<dbReference type="FunFam" id="3.40.50.2300:FF:000113">
    <property type="entry name" value="Low molecular weight protein-tyrosine-phosphatase"/>
    <property type="match status" value="1"/>
</dbReference>
<reference evidence="7 8" key="1">
    <citation type="submission" date="2016-03" db="EMBL/GenBank/DDBJ databases">
        <authorList>
            <person name="Ploux O."/>
        </authorList>
    </citation>
    <scope>NUCLEOTIDE SEQUENCE [LARGE SCALE GENOMIC DNA]</scope>
    <source>
        <strain evidence="7 8">R-45370</strain>
    </source>
</reference>
<sequence>MRKIKVLFVCMGNICRSPTAEGVFNTLLMTRRLTDAFEVDSAGTHAYHVGDAPDLRSQKAARGRGVELKHLKARKVTQNDFEVFDYVLAMDEENQAILSENCPDKFQHKVRLFLEYAPHLKQREVPDPYYGGAYGFERVLDMVEAASEGFIEALQREGIIS</sequence>
<dbReference type="Proteomes" id="UP000078476">
    <property type="component" value="Unassembled WGS sequence"/>
</dbReference>
<accession>A0A177MY51</accession>
<evidence type="ECO:0000256" key="5">
    <source>
        <dbReference type="PIRSR" id="PIRSR617867-1"/>
    </source>
</evidence>
<dbReference type="InterPro" id="IPR036196">
    <property type="entry name" value="Ptyr_pPase_sf"/>
</dbReference>
<protein>
    <recommendedName>
        <fullName evidence="2">protein-tyrosine-phosphatase</fullName>
        <ecNumber evidence="2">3.1.3.48</ecNumber>
    </recommendedName>
</protein>
<feature type="domain" description="Phosphotyrosine protein phosphatase I" evidence="6">
    <location>
        <begin position="4"/>
        <end position="153"/>
    </location>
</feature>
<evidence type="ECO:0000256" key="3">
    <source>
        <dbReference type="ARBA" id="ARBA00022801"/>
    </source>
</evidence>
<feature type="active site" evidence="5">
    <location>
        <position position="16"/>
    </location>
</feature>
<dbReference type="InterPro" id="IPR017867">
    <property type="entry name" value="Tyr_phospatase_low_mol_wt"/>
</dbReference>
<dbReference type="EMBL" id="LUUI01000152">
    <property type="protein sequence ID" value="OAI10617.1"/>
    <property type="molecule type" value="Genomic_DNA"/>
</dbReference>
<evidence type="ECO:0000256" key="1">
    <source>
        <dbReference type="ARBA" id="ARBA00011063"/>
    </source>
</evidence>
<dbReference type="OrthoDB" id="9784339at2"/>
<dbReference type="SMART" id="SM00226">
    <property type="entry name" value="LMWPc"/>
    <property type="match status" value="1"/>
</dbReference>
<dbReference type="CDD" id="cd16343">
    <property type="entry name" value="LMWPTP"/>
    <property type="match status" value="1"/>
</dbReference>
<name>A0A177MY51_9GAMM</name>